<dbReference type="EMBL" id="JBHTBD010000019">
    <property type="protein sequence ID" value="MFC7296753.1"/>
    <property type="molecule type" value="Genomic_DNA"/>
</dbReference>
<dbReference type="Gene3D" id="3.30.1540.10">
    <property type="entry name" value="formyl-coa transferase, domain 3"/>
    <property type="match status" value="1"/>
</dbReference>
<sequence length="408" mass="44782">MQNILSGLRVIEGSAFVAAPSGGMTLAQLGADVIRFDPIGGGIDYRRWPVNGDNQSLYWHSLNKGKRSIAVDIRRPEGQEILSRLITLPGDDCGMFLTNFPAKGWLSYDRLKELREDLIYMNLTGDRHGKSALDYTVNCKVGFPSITGVGKAGEVPPLNNPLPAWDVITGQQIALGLLAAERHRSRTGKGQLVKIALADVALATLGNLGYIAEAMINDADREAIGNDIFGTYGHDFGCSDGERVMVVGVSPNQWQAIVAVTGTENQIQELQARMGLDFRKEGDRYLGRAEITAILQPWFNQRPYSQVSTEMDNAGVCWGKYQTIKETVDTDRDCSTDNPLFQLVDQPGIGEYLMPDHPLRFTGMDRDPVRRAPKLGEHTEEILAQTLGLSSAEIGKLFDDKIVASSDQ</sequence>
<comment type="caution">
    <text evidence="1">The sequence shown here is derived from an EMBL/GenBank/DDBJ whole genome shotgun (WGS) entry which is preliminary data.</text>
</comment>
<dbReference type="InterPro" id="IPR003673">
    <property type="entry name" value="CoA-Trfase_fam_III"/>
</dbReference>
<dbReference type="GO" id="GO:0016740">
    <property type="term" value="F:transferase activity"/>
    <property type="evidence" value="ECO:0007669"/>
    <property type="project" value="UniProtKB-KW"/>
</dbReference>
<evidence type="ECO:0000313" key="2">
    <source>
        <dbReference type="Proteomes" id="UP001596506"/>
    </source>
</evidence>
<dbReference type="SUPFAM" id="SSF89796">
    <property type="entry name" value="CoA-transferase family III (CaiB/BaiF)"/>
    <property type="match status" value="1"/>
</dbReference>
<dbReference type="InterPro" id="IPR044855">
    <property type="entry name" value="CoA-Trfase_III_dom3_sf"/>
</dbReference>
<dbReference type="Gene3D" id="3.40.50.10540">
    <property type="entry name" value="Crotonobetainyl-coa:carnitine coa-transferase, domain 1"/>
    <property type="match status" value="1"/>
</dbReference>
<protein>
    <submittedName>
        <fullName evidence="1">CoA transferase</fullName>
    </submittedName>
</protein>
<dbReference type="PANTHER" id="PTHR48228:SF5">
    <property type="entry name" value="ALPHA-METHYLACYL-COA RACEMASE"/>
    <property type="match status" value="1"/>
</dbReference>
<keyword evidence="2" id="KW-1185">Reference proteome</keyword>
<accession>A0ABW2J0B8</accession>
<dbReference type="PANTHER" id="PTHR48228">
    <property type="entry name" value="SUCCINYL-COA--D-CITRAMALATE COA-TRANSFERASE"/>
    <property type="match status" value="1"/>
</dbReference>
<dbReference type="Pfam" id="PF02515">
    <property type="entry name" value="CoA_transf_3"/>
    <property type="match status" value="1"/>
</dbReference>
<reference evidence="2" key="1">
    <citation type="journal article" date="2019" name="Int. J. Syst. Evol. Microbiol.">
        <title>The Global Catalogue of Microorganisms (GCM) 10K type strain sequencing project: providing services to taxonomists for standard genome sequencing and annotation.</title>
        <authorList>
            <consortium name="The Broad Institute Genomics Platform"/>
            <consortium name="The Broad Institute Genome Sequencing Center for Infectious Disease"/>
            <person name="Wu L."/>
            <person name="Ma J."/>
        </authorList>
    </citation>
    <scope>NUCLEOTIDE SEQUENCE [LARGE SCALE GENOMIC DNA]</scope>
    <source>
        <strain evidence="2">CCUG 60559</strain>
    </source>
</reference>
<name>A0ABW2J0B8_9GAMM</name>
<proteinExistence type="predicted"/>
<dbReference type="InterPro" id="IPR050509">
    <property type="entry name" value="CoA-transferase_III"/>
</dbReference>
<organism evidence="1 2">
    <name type="scientific">Marinobacter aromaticivorans</name>
    <dbReference type="NCBI Taxonomy" id="1494078"/>
    <lineage>
        <taxon>Bacteria</taxon>
        <taxon>Pseudomonadati</taxon>
        <taxon>Pseudomonadota</taxon>
        <taxon>Gammaproteobacteria</taxon>
        <taxon>Pseudomonadales</taxon>
        <taxon>Marinobacteraceae</taxon>
        <taxon>Marinobacter</taxon>
    </lineage>
</organism>
<gene>
    <name evidence="1" type="ORF">ACFQQA_18755</name>
</gene>
<evidence type="ECO:0000313" key="1">
    <source>
        <dbReference type="EMBL" id="MFC7296753.1"/>
    </source>
</evidence>
<keyword evidence="1" id="KW-0808">Transferase</keyword>
<dbReference type="RefSeq" id="WP_100690188.1">
    <property type="nucleotide sequence ID" value="NZ_JBHTBD010000019.1"/>
</dbReference>
<dbReference type="Proteomes" id="UP001596506">
    <property type="component" value="Unassembled WGS sequence"/>
</dbReference>
<dbReference type="InterPro" id="IPR023606">
    <property type="entry name" value="CoA-Trfase_III_dom_1_sf"/>
</dbReference>